<gene>
    <name evidence="2" type="primary">LOC107831245</name>
</gene>
<name>A0A1S4DM55_TOBAC</name>
<dbReference type="InterPro" id="IPR021109">
    <property type="entry name" value="Peptidase_aspartic_dom_sf"/>
</dbReference>
<dbReference type="CDD" id="cd00303">
    <property type="entry name" value="retropepsin_like"/>
    <property type="match status" value="1"/>
</dbReference>
<dbReference type="KEGG" id="nta:107831245"/>
<dbReference type="OrthoDB" id="2919534at2759"/>
<feature type="compositionally biased region" description="Polar residues" evidence="1">
    <location>
        <begin position="151"/>
        <end position="170"/>
    </location>
</feature>
<sequence>MDPGSSTNIIRSEVVQQLGLLNEVVLVPRILHSFNMSGEVMKGEITLPINTSDVIQNTEFQVIDGDMRYNALLGRPWIHRLRAVPSTLHRVIRFPMRDGITAIHGEQRAAKEMFAVHHEAPTPTCPVSEKEGSIHTLEDDEEDFFAPKPSSPQRNKMQPNQQSKSWSRLI</sequence>
<accession>A0A1S4DM55</accession>
<organism evidence="2">
    <name type="scientific">Nicotiana tabacum</name>
    <name type="common">Common tobacco</name>
    <dbReference type="NCBI Taxonomy" id="4097"/>
    <lineage>
        <taxon>Eukaryota</taxon>
        <taxon>Viridiplantae</taxon>
        <taxon>Streptophyta</taxon>
        <taxon>Embryophyta</taxon>
        <taxon>Tracheophyta</taxon>
        <taxon>Spermatophyta</taxon>
        <taxon>Magnoliopsida</taxon>
        <taxon>eudicotyledons</taxon>
        <taxon>Gunneridae</taxon>
        <taxon>Pentapetalae</taxon>
        <taxon>asterids</taxon>
        <taxon>lamiids</taxon>
        <taxon>Solanales</taxon>
        <taxon>Solanaceae</taxon>
        <taxon>Nicotianoideae</taxon>
        <taxon>Nicotianeae</taxon>
        <taxon>Nicotiana</taxon>
    </lineage>
</organism>
<dbReference type="PANTHER" id="PTHR33240">
    <property type="entry name" value="OS08G0508500 PROTEIN"/>
    <property type="match status" value="1"/>
</dbReference>
<dbReference type="PaxDb" id="4097-A0A1S4DM55"/>
<dbReference type="OMA" id="PTHNEIA"/>
<dbReference type="PANTHER" id="PTHR33240:SF8">
    <property type="entry name" value="OS03G0439900 PROTEIN"/>
    <property type="match status" value="1"/>
</dbReference>
<protein>
    <submittedName>
        <fullName evidence="2">Uncharacterized protein</fullName>
    </submittedName>
</protein>
<dbReference type="Gene3D" id="2.40.70.10">
    <property type="entry name" value="Acid Proteases"/>
    <property type="match status" value="1"/>
</dbReference>
<reference evidence="2" key="1">
    <citation type="submission" date="2025-08" db="UniProtKB">
        <authorList>
            <consortium name="RefSeq"/>
        </authorList>
    </citation>
    <scope>IDENTIFICATION</scope>
</reference>
<evidence type="ECO:0000256" key="1">
    <source>
        <dbReference type="SAM" id="MobiDB-lite"/>
    </source>
</evidence>
<feature type="region of interest" description="Disordered" evidence="1">
    <location>
        <begin position="121"/>
        <end position="170"/>
    </location>
</feature>
<feature type="compositionally biased region" description="Basic and acidic residues" evidence="1">
    <location>
        <begin position="128"/>
        <end position="137"/>
    </location>
</feature>
<proteinExistence type="predicted"/>
<evidence type="ECO:0000313" key="2">
    <source>
        <dbReference type="RefSeq" id="XP_016514487.1"/>
    </source>
</evidence>
<dbReference type="AlphaFoldDB" id="A0A1S4DM55"/>
<dbReference type="RefSeq" id="XP_016514487.1">
    <property type="nucleotide sequence ID" value="XM_016659001.1"/>
</dbReference>